<evidence type="ECO:0000313" key="1">
    <source>
        <dbReference type="EMBL" id="SDC82610.1"/>
    </source>
</evidence>
<evidence type="ECO:0000313" key="2">
    <source>
        <dbReference type="Proteomes" id="UP000199467"/>
    </source>
</evidence>
<sequence length="249" mass="27577">MTSLRTGIYVDSDNISINGGKRVRYETIRRYYEASGLVTQMHAYLAFDETRAEESADYATWHSRHLARIIAAGCKVHCKPCKSYRQDSGSVVTKGNCDVELTVDVMLHAGRLDRVVLVTGDGDFVRLVHALQDQGIRVEVMAICRISSELREAADIFVQAMIVPDILAADDIENCKHVVEIIRVNRSTMMAEYRYLDGYPTSISAADPAWRTSVFQLSAAMFESRAFVPGSLAAWNGKTGSGSAFKPLT</sequence>
<proteinExistence type="predicted"/>
<accession>A0A1G6PQW6</accession>
<dbReference type="AlphaFoldDB" id="A0A1G6PQW6"/>
<dbReference type="Pfam" id="PF01936">
    <property type="entry name" value="NYN"/>
    <property type="match status" value="1"/>
</dbReference>
<dbReference type="InterPro" id="IPR047140">
    <property type="entry name" value="LabA"/>
</dbReference>
<dbReference type="GeneID" id="57609154"/>
<protein>
    <submittedName>
        <fullName evidence="1">Uncharacterized conserved protein, LabA/DUF88 family</fullName>
    </submittedName>
</protein>
<organism evidence="1 2">
    <name type="scientific">Ectopseudomonas chengduensis</name>
    <dbReference type="NCBI Taxonomy" id="489632"/>
    <lineage>
        <taxon>Bacteria</taxon>
        <taxon>Pseudomonadati</taxon>
        <taxon>Pseudomonadota</taxon>
        <taxon>Gammaproteobacteria</taxon>
        <taxon>Pseudomonadales</taxon>
        <taxon>Pseudomonadaceae</taxon>
        <taxon>Ectopseudomonas</taxon>
    </lineage>
</organism>
<name>A0A1G6PQW6_9GAMM</name>
<dbReference type="PANTHER" id="PTHR35458">
    <property type="entry name" value="SLR0755 PROTEIN"/>
    <property type="match status" value="1"/>
</dbReference>
<dbReference type="PANTHER" id="PTHR35458:SF8">
    <property type="entry name" value="SLR0650 PROTEIN"/>
    <property type="match status" value="1"/>
</dbReference>
<gene>
    <name evidence="1" type="ORF">SAMN05216576_10755</name>
</gene>
<dbReference type="Gene3D" id="3.40.50.1010">
    <property type="entry name" value="5'-nuclease"/>
    <property type="match status" value="1"/>
</dbReference>
<dbReference type="InterPro" id="IPR021139">
    <property type="entry name" value="NYN"/>
</dbReference>
<dbReference type="EMBL" id="FMZQ01000007">
    <property type="protein sequence ID" value="SDC82610.1"/>
    <property type="molecule type" value="Genomic_DNA"/>
</dbReference>
<dbReference type="CDD" id="cd10911">
    <property type="entry name" value="PIN_LabA"/>
    <property type="match status" value="1"/>
</dbReference>
<reference evidence="2" key="1">
    <citation type="submission" date="2016-10" db="EMBL/GenBank/DDBJ databases">
        <authorList>
            <person name="Varghese N."/>
            <person name="Submissions S."/>
        </authorList>
    </citation>
    <scope>NUCLEOTIDE SEQUENCE [LARGE SCALE GENOMIC DNA]</scope>
    <source>
        <strain evidence="2">DSM 26382</strain>
    </source>
</reference>
<dbReference type="RefSeq" id="WP_017362213.1">
    <property type="nucleotide sequence ID" value="NZ_FMZQ01000007.1"/>
</dbReference>
<keyword evidence="2" id="KW-1185">Reference proteome</keyword>
<dbReference type="GO" id="GO:0004540">
    <property type="term" value="F:RNA nuclease activity"/>
    <property type="evidence" value="ECO:0007669"/>
    <property type="project" value="InterPro"/>
</dbReference>
<dbReference type="Proteomes" id="UP000199467">
    <property type="component" value="Unassembled WGS sequence"/>
</dbReference>